<dbReference type="InterPro" id="IPR002931">
    <property type="entry name" value="Transglutaminase-like"/>
</dbReference>
<name>A0A937AEE7_9BACT</name>
<accession>A0A937AEE7</accession>
<sequence>MDKYLAESFFFDYKSEEIQELIKEFNTYELSDKEKAIALYNKIRDGWYYKPDHISFNPDFLKSSNIYKKPYGHCIDKSVLLVSGLRGLGIPARLHLAKVKNHIAVESLTEWLGTNELTPHGMVDIYLDGKWLKASPAFNKELCIKCKVDPLDFDGENDSLFQEYDKEDNQFMEYIEDYGSFDDIPVEFMMENMRAHYPKLMESMEANKEFRL</sequence>
<dbReference type="RefSeq" id="WP_201918560.1">
    <property type="nucleotide sequence ID" value="NZ_JAERQG010000001.1"/>
</dbReference>
<protein>
    <submittedName>
        <fullName evidence="2">Transglutaminase domain-containing protein</fullName>
    </submittedName>
</protein>
<keyword evidence="3" id="KW-1185">Reference proteome</keyword>
<evidence type="ECO:0000313" key="3">
    <source>
        <dbReference type="Proteomes" id="UP000642920"/>
    </source>
</evidence>
<dbReference type="AlphaFoldDB" id="A0A937AEE7"/>
<evidence type="ECO:0000313" key="2">
    <source>
        <dbReference type="EMBL" id="MBL0764723.1"/>
    </source>
</evidence>
<dbReference type="Proteomes" id="UP000642920">
    <property type="component" value="Unassembled WGS sequence"/>
</dbReference>
<gene>
    <name evidence="2" type="ORF">JKP34_05640</name>
</gene>
<dbReference type="PANTHER" id="PTHR33490">
    <property type="entry name" value="BLR5614 PROTEIN-RELATED"/>
    <property type="match status" value="1"/>
</dbReference>
<dbReference type="Pfam" id="PF01841">
    <property type="entry name" value="Transglut_core"/>
    <property type="match status" value="1"/>
</dbReference>
<dbReference type="SUPFAM" id="SSF54001">
    <property type="entry name" value="Cysteine proteinases"/>
    <property type="match status" value="1"/>
</dbReference>
<feature type="domain" description="Transglutaminase-like" evidence="1">
    <location>
        <begin position="24"/>
        <end position="136"/>
    </location>
</feature>
<comment type="caution">
    <text evidence="2">The sequence shown here is derived from an EMBL/GenBank/DDBJ whole genome shotgun (WGS) entry which is preliminary data.</text>
</comment>
<dbReference type="EMBL" id="JAERQG010000001">
    <property type="protein sequence ID" value="MBL0764723.1"/>
    <property type="molecule type" value="Genomic_DNA"/>
</dbReference>
<reference evidence="2" key="1">
    <citation type="submission" date="2021-01" db="EMBL/GenBank/DDBJ databases">
        <title>Marivirga sp. nov., isolated from intertidal surface sediments.</title>
        <authorList>
            <person name="Zhang M."/>
        </authorList>
    </citation>
    <scope>NUCLEOTIDE SEQUENCE</scope>
    <source>
        <strain evidence="2">SM1354</strain>
    </source>
</reference>
<dbReference type="PANTHER" id="PTHR33490:SF3">
    <property type="entry name" value="CONSERVED INTEGRAL MEMBRANE PROTEIN"/>
    <property type="match status" value="1"/>
</dbReference>
<dbReference type="InterPro" id="IPR038765">
    <property type="entry name" value="Papain-like_cys_pep_sf"/>
</dbReference>
<dbReference type="Gene3D" id="3.10.620.30">
    <property type="match status" value="1"/>
</dbReference>
<proteinExistence type="predicted"/>
<organism evidence="2 3">
    <name type="scientific">Marivirga atlantica</name>
    <dbReference type="NCBI Taxonomy" id="1548457"/>
    <lineage>
        <taxon>Bacteria</taxon>
        <taxon>Pseudomonadati</taxon>
        <taxon>Bacteroidota</taxon>
        <taxon>Cytophagia</taxon>
        <taxon>Cytophagales</taxon>
        <taxon>Marivirgaceae</taxon>
        <taxon>Marivirga</taxon>
    </lineage>
</organism>
<evidence type="ECO:0000259" key="1">
    <source>
        <dbReference type="Pfam" id="PF01841"/>
    </source>
</evidence>